<protein>
    <recommendedName>
        <fullName evidence="2">Mei2-like C-terminal RNA recognition motif domain-containing protein</fullName>
    </recommendedName>
</protein>
<keyword evidence="4" id="KW-1185">Reference proteome</keyword>
<sequence>MGPPSGPSSPHTFSTRARDPGYYLDGSVSETHRLGPRPRQPAAAGPGGDRPLRQVSTQTQTATTAMLRNLPCGLTRKALIWTLNNKGFAGLYDFVYVPIDCESGLCMGFAFVNLTSAEHVQYLKEAFDGHSRWSTRLRACPKVCSVTLSKTQGLAANIERYRNSPVLGDQVPESFKPALFVGGRQVSFPEPVRRSRLPVRAHGQ</sequence>
<feature type="region of interest" description="Disordered" evidence="1">
    <location>
        <begin position="1"/>
        <end position="58"/>
    </location>
</feature>
<dbReference type="InterPro" id="IPR007201">
    <property type="entry name" value="Mei2-like_Rrm_C"/>
</dbReference>
<evidence type="ECO:0000313" key="4">
    <source>
        <dbReference type="Proteomes" id="UP001189429"/>
    </source>
</evidence>
<dbReference type="InterPro" id="IPR035979">
    <property type="entry name" value="RBD_domain_sf"/>
</dbReference>
<organism evidence="3 4">
    <name type="scientific">Prorocentrum cordatum</name>
    <dbReference type="NCBI Taxonomy" id="2364126"/>
    <lineage>
        <taxon>Eukaryota</taxon>
        <taxon>Sar</taxon>
        <taxon>Alveolata</taxon>
        <taxon>Dinophyceae</taxon>
        <taxon>Prorocentrales</taxon>
        <taxon>Prorocentraceae</taxon>
        <taxon>Prorocentrum</taxon>
    </lineage>
</organism>
<dbReference type="Pfam" id="PF04059">
    <property type="entry name" value="RRM_2"/>
    <property type="match status" value="1"/>
</dbReference>
<feature type="domain" description="Mei2-like C-terminal RNA recognition motif" evidence="2">
    <location>
        <begin position="63"/>
        <end position="161"/>
    </location>
</feature>
<evidence type="ECO:0000313" key="3">
    <source>
        <dbReference type="EMBL" id="CAK0806280.1"/>
    </source>
</evidence>
<evidence type="ECO:0000256" key="1">
    <source>
        <dbReference type="SAM" id="MobiDB-lite"/>
    </source>
</evidence>
<comment type="caution">
    <text evidence="3">The sequence shown here is derived from an EMBL/GenBank/DDBJ whole genome shotgun (WGS) entry which is preliminary data.</text>
</comment>
<proteinExistence type="predicted"/>
<gene>
    <name evidence="3" type="ORF">PCOR1329_LOCUS12573</name>
</gene>
<evidence type="ECO:0000259" key="2">
    <source>
        <dbReference type="Pfam" id="PF04059"/>
    </source>
</evidence>
<accession>A0ABN9QJQ0</accession>
<dbReference type="Proteomes" id="UP001189429">
    <property type="component" value="Unassembled WGS sequence"/>
</dbReference>
<name>A0ABN9QJQ0_9DINO</name>
<dbReference type="EMBL" id="CAUYUJ010003681">
    <property type="protein sequence ID" value="CAK0806280.1"/>
    <property type="molecule type" value="Genomic_DNA"/>
</dbReference>
<dbReference type="SUPFAM" id="SSF54928">
    <property type="entry name" value="RNA-binding domain, RBD"/>
    <property type="match status" value="1"/>
</dbReference>
<reference evidence="3" key="1">
    <citation type="submission" date="2023-10" db="EMBL/GenBank/DDBJ databases">
        <authorList>
            <person name="Chen Y."/>
            <person name="Shah S."/>
            <person name="Dougan E. K."/>
            <person name="Thang M."/>
            <person name="Chan C."/>
        </authorList>
    </citation>
    <scope>NUCLEOTIDE SEQUENCE [LARGE SCALE GENOMIC DNA]</scope>
</reference>